<organism evidence="3 4">
    <name type="scientific">Durusdinium trenchii</name>
    <dbReference type="NCBI Taxonomy" id="1381693"/>
    <lineage>
        <taxon>Eukaryota</taxon>
        <taxon>Sar</taxon>
        <taxon>Alveolata</taxon>
        <taxon>Dinophyceae</taxon>
        <taxon>Suessiales</taxon>
        <taxon>Symbiodiniaceae</taxon>
        <taxon>Durusdinium</taxon>
    </lineage>
</organism>
<proteinExistence type="predicted"/>
<name>A0ABP0Q6H0_9DINO</name>
<dbReference type="Proteomes" id="UP001642464">
    <property type="component" value="Unassembled WGS sequence"/>
</dbReference>
<evidence type="ECO:0000256" key="2">
    <source>
        <dbReference type="SAM" id="MobiDB-lite"/>
    </source>
</evidence>
<feature type="coiled-coil region" evidence="1">
    <location>
        <begin position="234"/>
        <end position="268"/>
    </location>
</feature>
<dbReference type="Pfam" id="PF25209">
    <property type="entry name" value="Phage_capsid_4"/>
    <property type="match status" value="1"/>
</dbReference>
<accession>A0ABP0Q6H0</accession>
<keyword evidence="1" id="KW-0175">Coiled coil</keyword>
<evidence type="ECO:0000256" key="1">
    <source>
        <dbReference type="SAM" id="Coils"/>
    </source>
</evidence>
<keyword evidence="4" id="KW-1185">Reference proteome</keyword>
<feature type="compositionally biased region" description="Polar residues" evidence="2">
    <location>
        <begin position="197"/>
        <end position="227"/>
    </location>
</feature>
<protein>
    <submittedName>
        <fullName evidence="3">Uncharacterized protein</fullName>
    </submittedName>
</protein>
<reference evidence="3 4" key="1">
    <citation type="submission" date="2024-02" db="EMBL/GenBank/DDBJ databases">
        <authorList>
            <person name="Chen Y."/>
            <person name="Shah S."/>
            <person name="Dougan E. K."/>
            <person name="Thang M."/>
            <person name="Chan C."/>
        </authorList>
    </citation>
    <scope>NUCLEOTIDE SEQUENCE [LARGE SCALE GENOMIC DNA]</scope>
</reference>
<evidence type="ECO:0000313" key="3">
    <source>
        <dbReference type="EMBL" id="CAK9083833.1"/>
    </source>
</evidence>
<sequence>MDRIAFTAALQLAPPESSPGSAASADAGPRRFTMTAYDGGLLQLPNVPVPVVVDLAGMQQVDQVKALLHHDPSRPVGHMERIEIGQEIECAGVLSVPEHASTIEAAQANGFEWEASIGAQILEREAIPRGRSVSVNGRTFQGPLLVARKTLLREVSFTGAGAGQHTSARIAAEWAAATAVSLGRPTSSEFRDMPDHTPSNTPQDRSGSTTPETPTQSQGATQVAPESQAIQQTLQEVQTLRASYSDEVAALRREREAFAAERERIQRERLGESVERFAQQYGCEDESILASLRERAQSGEISENDIELQILRASGGGRLRGFTPLGGKKGAPATPHVIEAALCLTSGWDESELEGHYDEQTINAALGHKWVGFGLHALAVEYLQAHGHHVIGGRLRDDDLRAMIGFAEQERIEASGGFSTLSLPGITSNVARKEILRGYDQFQKAILSIAKRATATDYKPWYMYRLNTAGLLEQVGPDGELKSLKLTEDAYQSRVYPFGRKLAITDVMWKNDDAGAFRDLAALFGLTAARTVELQGFTTLLSKQDTFWTTDKGNRLADGAGSAVGLDAVQTAFELFLKAKDSTGQPIGLRPRTLLTSSTDFVTAMNLNKFDRINLAVRDTNAANEIIERTAGNPFRGMFDPQYSPYLDNGAVPNANGTQWLLCADPNVTAPIVVAYLDGRAAPQLRTWESLPGRMGMQWDITLAFGFNMHDERAEQLGALAAPSGTAVYEVPKATGASEGFSDGDAVYWDATNSVASNDDDTGNRKRLGTAIADAGDNDVLTHGPERERDHHSFCLELLMRTWPLSLLLIGVIALAIAVQFPPAESAMSDAVPLDPLALAVETQVEVIRRSGSLVTFVATNGTRTELRALLGSTPIEEQSPDRRTLPATITRSTDFILPTEDLPADVTRGVALEFAGGKYQPVSLNGEPLSRDSGRHGLLTRIHTTRVADL</sequence>
<evidence type="ECO:0000313" key="4">
    <source>
        <dbReference type="Proteomes" id="UP001642464"/>
    </source>
</evidence>
<feature type="region of interest" description="Disordered" evidence="2">
    <location>
        <begin position="185"/>
        <end position="227"/>
    </location>
</feature>
<dbReference type="EMBL" id="CAXAMM010039126">
    <property type="protein sequence ID" value="CAK9083833.1"/>
    <property type="molecule type" value="Genomic_DNA"/>
</dbReference>
<comment type="caution">
    <text evidence="3">The sequence shown here is derived from an EMBL/GenBank/DDBJ whole genome shotgun (WGS) entry which is preliminary data.</text>
</comment>
<gene>
    <name evidence="3" type="ORF">SCF082_LOCUS39779</name>
</gene>